<dbReference type="InterPro" id="IPR011006">
    <property type="entry name" value="CheY-like_superfamily"/>
</dbReference>
<proteinExistence type="predicted"/>
<reference evidence="1" key="1">
    <citation type="submission" date="2023-09" db="EMBL/GenBank/DDBJ databases">
        <title>Acinetobacter soli.</title>
        <authorList>
            <person name="Kim B."/>
            <person name="Kim D."/>
            <person name="Park D."/>
        </authorList>
    </citation>
    <scope>NUCLEOTIDE SEQUENCE</scope>
    <source>
        <strain evidence="1">2023.05</strain>
        <plasmid evidence="1">unnamed1</plasmid>
    </source>
</reference>
<accession>A0AB38Z0J4</accession>
<evidence type="ECO:0000313" key="2">
    <source>
        <dbReference type="Proteomes" id="UP001256400"/>
    </source>
</evidence>
<dbReference type="AlphaFoldDB" id="A0AB38Z0J4"/>
<dbReference type="Proteomes" id="UP001256400">
    <property type="component" value="Plasmid unnamed1"/>
</dbReference>
<geneLocation type="plasmid" evidence="1 2">
    <name>unnamed1</name>
</geneLocation>
<dbReference type="SUPFAM" id="SSF52172">
    <property type="entry name" value="CheY-like"/>
    <property type="match status" value="1"/>
</dbReference>
<sequence length="144" mass="16751">MKILIVDNEPRRYRKLKTELLKINTISENDIVIVSNILDATDNVDKLIFDIVLLDILIPYSNVDDDDKQNCIDFLEYLHDECGNKPKRIIGITSDCDLITELRDIFSNKSWVVLEYSDTDDKWLHNILACVNYIIEGNNFIKES</sequence>
<organism evidence="1 2">
    <name type="scientific">Acinetobacter soli</name>
    <dbReference type="NCBI Taxonomy" id="487316"/>
    <lineage>
        <taxon>Bacteria</taxon>
        <taxon>Pseudomonadati</taxon>
        <taxon>Pseudomonadota</taxon>
        <taxon>Gammaproteobacteria</taxon>
        <taxon>Moraxellales</taxon>
        <taxon>Moraxellaceae</taxon>
        <taxon>Acinetobacter</taxon>
    </lineage>
</organism>
<dbReference type="RefSeq" id="WP_310864972.1">
    <property type="nucleotide sequence ID" value="NZ_CP134207.1"/>
</dbReference>
<protein>
    <submittedName>
        <fullName evidence="1">Response regulator</fullName>
    </submittedName>
</protein>
<dbReference type="EMBL" id="CP134207">
    <property type="protein sequence ID" value="WND07192.1"/>
    <property type="molecule type" value="Genomic_DNA"/>
</dbReference>
<dbReference type="Gene3D" id="3.40.50.2300">
    <property type="match status" value="1"/>
</dbReference>
<evidence type="ECO:0000313" key="1">
    <source>
        <dbReference type="EMBL" id="WND07192.1"/>
    </source>
</evidence>
<name>A0AB38Z0J4_9GAMM</name>
<keyword evidence="1" id="KW-0614">Plasmid</keyword>
<gene>
    <name evidence="1" type="ORF">RHP80_16615</name>
</gene>